<evidence type="ECO:0000256" key="2">
    <source>
        <dbReference type="ARBA" id="ARBA00022525"/>
    </source>
</evidence>
<dbReference type="PANTHER" id="PTHR13723">
    <property type="entry name" value="ADAMTS A DISINTEGRIN AND METALLOPROTEASE WITH THROMBOSPONDIN MOTIFS PROTEASE"/>
    <property type="match status" value="1"/>
</dbReference>
<dbReference type="Proteomes" id="UP001152320">
    <property type="component" value="Chromosome 12"/>
</dbReference>
<name>A0A9Q1H4P8_HOLLE</name>
<evidence type="ECO:0000256" key="3">
    <source>
        <dbReference type="ARBA" id="ARBA00023157"/>
    </source>
</evidence>
<evidence type="ECO:0000256" key="1">
    <source>
        <dbReference type="ARBA" id="ARBA00004613"/>
    </source>
</evidence>
<reference evidence="5" key="1">
    <citation type="submission" date="2021-10" db="EMBL/GenBank/DDBJ databases">
        <title>Tropical sea cucumber genome reveals ecological adaptation and Cuvierian tubules defense mechanism.</title>
        <authorList>
            <person name="Chen T."/>
        </authorList>
    </citation>
    <scope>NUCLEOTIDE SEQUENCE</scope>
    <source>
        <strain evidence="5">Nanhai2018</strain>
        <tissue evidence="5">Muscle</tissue>
    </source>
</reference>
<keyword evidence="2" id="KW-0964">Secreted</keyword>
<proteinExistence type="predicted"/>
<dbReference type="GO" id="GO:0031012">
    <property type="term" value="C:extracellular matrix"/>
    <property type="evidence" value="ECO:0007669"/>
    <property type="project" value="TreeGrafter"/>
</dbReference>
<comment type="subcellular location">
    <subcellularLocation>
        <location evidence="1">Secreted</location>
    </subcellularLocation>
</comment>
<protein>
    <submittedName>
        <fullName evidence="5">A disintegrin and metalloproteinase with thrombospondin motifs 13</fullName>
    </submittedName>
</protein>
<sequence>MSDGEFSEWETSPCSQSCGGGVKVKRRTCSSPPQKFSGAFCDGQHLHYELCNMQVCTLKRHLVLKFILQ</sequence>
<gene>
    <name evidence="5" type="ORF">HOLleu_25690</name>
</gene>
<dbReference type="GO" id="GO:0030198">
    <property type="term" value="P:extracellular matrix organization"/>
    <property type="evidence" value="ECO:0007669"/>
    <property type="project" value="TreeGrafter"/>
</dbReference>
<dbReference type="Pfam" id="PF00090">
    <property type="entry name" value="TSP_1"/>
    <property type="match status" value="1"/>
</dbReference>
<dbReference type="PANTHER" id="PTHR13723:SF200">
    <property type="entry name" value="ADAM METALLOPEPTIDASE WITH THROMBOSPONDIN TYPE 1 MOTIF B, ISOFORM B"/>
    <property type="match status" value="1"/>
</dbReference>
<dbReference type="EMBL" id="JAIZAY010000012">
    <property type="protein sequence ID" value="KAJ8032221.1"/>
    <property type="molecule type" value="Genomic_DNA"/>
</dbReference>
<dbReference type="AlphaFoldDB" id="A0A9Q1H4P8"/>
<dbReference type="Gene3D" id="2.20.100.10">
    <property type="entry name" value="Thrombospondin type-1 (TSP1) repeat"/>
    <property type="match status" value="1"/>
</dbReference>
<dbReference type="FunFam" id="2.20.100.10:FF:000001">
    <property type="entry name" value="semaphorin-5A isoform X1"/>
    <property type="match status" value="1"/>
</dbReference>
<evidence type="ECO:0000313" key="5">
    <source>
        <dbReference type="EMBL" id="KAJ8032221.1"/>
    </source>
</evidence>
<dbReference type="OrthoDB" id="5948003at2759"/>
<dbReference type="SMART" id="SM00209">
    <property type="entry name" value="TSP1"/>
    <property type="match status" value="1"/>
</dbReference>
<evidence type="ECO:0000313" key="6">
    <source>
        <dbReference type="Proteomes" id="UP001152320"/>
    </source>
</evidence>
<keyword evidence="6" id="KW-1185">Reference proteome</keyword>
<dbReference type="InterPro" id="IPR000884">
    <property type="entry name" value="TSP1_rpt"/>
</dbReference>
<dbReference type="GO" id="GO:0004222">
    <property type="term" value="F:metalloendopeptidase activity"/>
    <property type="evidence" value="ECO:0007669"/>
    <property type="project" value="TreeGrafter"/>
</dbReference>
<dbReference type="InterPro" id="IPR050439">
    <property type="entry name" value="ADAMTS_ADAMTS-like"/>
</dbReference>
<dbReference type="InterPro" id="IPR036383">
    <property type="entry name" value="TSP1_rpt_sf"/>
</dbReference>
<dbReference type="GO" id="GO:0005576">
    <property type="term" value="C:extracellular region"/>
    <property type="evidence" value="ECO:0007669"/>
    <property type="project" value="UniProtKB-SubCell"/>
</dbReference>
<keyword evidence="3" id="KW-1015">Disulfide bond</keyword>
<dbReference type="GO" id="GO:0006508">
    <property type="term" value="P:proteolysis"/>
    <property type="evidence" value="ECO:0007669"/>
    <property type="project" value="TreeGrafter"/>
</dbReference>
<dbReference type="SUPFAM" id="SSF82895">
    <property type="entry name" value="TSP-1 type 1 repeat"/>
    <property type="match status" value="1"/>
</dbReference>
<comment type="caution">
    <text evidence="5">The sequence shown here is derived from an EMBL/GenBank/DDBJ whole genome shotgun (WGS) entry which is preliminary data.</text>
</comment>
<accession>A0A9Q1H4P8</accession>
<organism evidence="5 6">
    <name type="scientific">Holothuria leucospilota</name>
    <name type="common">Black long sea cucumber</name>
    <name type="synonym">Mertensiothuria leucospilota</name>
    <dbReference type="NCBI Taxonomy" id="206669"/>
    <lineage>
        <taxon>Eukaryota</taxon>
        <taxon>Metazoa</taxon>
        <taxon>Echinodermata</taxon>
        <taxon>Eleutherozoa</taxon>
        <taxon>Echinozoa</taxon>
        <taxon>Holothuroidea</taxon>
        <taxon>Aspidochirotacea</taxon>
        <taxon>Aspidochirotida</taxon>
        <taxon>Holothuriidae</taxon>
        <taxon>Holothuria</taxon>
    </lineage>
</organism>
<dbReference type="PROSITE" id="PS50092">
    <property type="entry name" value="TSP1"/>
    <property type="match status" value="1"/>
</dbReference>
<evidence type="ECO:0000256" key="4">
    <source>
        <dbReference type="SAM" id="MobiDB-lite"/>
    </source>
</evidence>
<feature type="region of interest" description="Disordered" evidence="4">
    <location>
        <begin position="1"/>
        <end position="24"/>
    </location>
</feature>